<feature type="region of interest" description="Disordered" evidence="7">
    <location>
        <begin position="120"/>
        <end position="153"/>
    </location>
</feature>
<dbReference type="AlphaFoldDB" id="A0A6F8XUL4"/>
<reference evidence="9 10" key="1">
    <citation type="submission" date="2020-03" db="EMBL/GenBank/DDBJ databases">
        <title>Whole genome shotgun sequence of Phytohabitans flavus NBRC 107702.</title>
        <authorList>
            <person name="Komaki H."/>
            <person name="Tamura T."/>
        </authorList>
    </citation>
    <scope>NUCLEOTIDE SEQUENCE [LARGE SCALE GENOMIC DNA]</scope>
    <source>
        <strain evidence="9 10">NBRC 107702</strain>
    </source>
</reference>
<dbReference type="Pfam" id="PF13490">
    <property type="entry name" value="zf-HC2"/>
    <property type="match status" value="1"/>
</dbReference>
<dbReference type="GO" id="GO:0006417">
    <property type="term" value="P:regulation of translation"/>
    <property type="evidence" value="ECO:0007669"/>
    <property type="project" value="TreeGrafter"/>
</dbReference>
<feature type="compositionally biased region" description="Low complexity" evidence="7">
    <location>
        <begin position="134"/>
        <end position="143"/>
    </location>
</feature>
<accession>A0A6F8XUL4</accession>
<evidence type="ECO:0000313" key="9">
    <source>
        <dbReference type="EMBL" id="BCB77431.1"/>
    </source>
</evidence>
<evidence type="ECO:0000313" key="10">
    <source>
        <dbReference type="Proteomes" id="UP000502508"/>
    </source>
</evidence>
<dbReference type="InterPro" id="IPR051474">
    <property type="entry name" value="Anti-sigma-K/W_factor"/>
</dbReference>
<evidence type="ECO:0000256" key="6">
    <source>
        <dbReference type="ARBA" id="ARBA00023163"/>
    </source>
</evidence>
<name>A0A6F8XUL4_9ACTN</name>
<evidence type="ECO:0000256" key="4">
    <source>
        <dbReference type="ARBA" id="ARBA00023015"/>
    </source>
</evidence>
<keyword evidence="10" id="KW-1185">Reference proteome</keyword>
<keyword evidence="6" id="KW-0804">Transcription</keyword>
<dbReference type="KEGG" id="pfla:Pflav_038410"/>
<evidence type="ECO:0000259" key="8">
    <source>
        <dbReference type="Pfam" id="PF13490"/>
    </source>
</evidence>
<dbReference type="Proteomes" id="UP000502508">
    <property type="component" value="Chromosome"/>
</dbReference>
<evidence type="ECO:0000256" key="3">
    <source>
        <dbReference type="ARBA" id="ARBA00022989"/>
    </source>
</evidence>
<evidence type="ECO:0000256" key="7">
    <source>
        <dbReference type="SAM" id="MobiDB-lite"/>
    </source>
</evidence>
<feature type="compositionally biased region" description="Polar residues" evidence="7">
    <location>
        <begin position="144"/>
        <end position="153"/>
    </location>
</feature>
<keyword evidence="4" id="KW-0805">Transcription regulation</keyword>
<keyword evidence="3" id="KW-1133">Transmembrane helix</keyword>
<organism evidence="9 10">
    <name type="scientific">Phytohabitans flavus</name>
    <dbReference type="NCBI Taxonomy" id="1076124"/>
    <lineage>
        <taxon>Bacteria</taxon>
        <taxon>Bacillati</taxon>
        <taxon>Actinomycetota</taxon>
        <taxon>Actinomycetes</taxon>
        <taxon>Micromonosporales</taxon>
        <taxon>Micromonosporaceae</taxon>
    </lineage>
</organism>
<sequence length="244" mass="25003">MVAEAHDAQLLGAYVLDTLDPDERRDVDTHLADCEICRADVVELEAVKDVLEDIPPEALLLHGPPDADLVLQRTIRQVREEVREETAGAARRRWMPAVAAAAVLLAGAVGGGVALGRGTAPDQVAQVPPPSPAPTATASPLPANTRTGSTVNASNGVRMNAQVVPAAGWVRVNATVAGVPAGENCRLIVVGSGGEREIASGWIVSPAGETGGTNLAGSASVAIDKVVAVEVQNTAGKTFVTLPI</sequence>
<evidence type="ECO:0000256" key="1">
    <source>
        <dbReference type="ARBA" id="ARBA00004167"/>
    </source>
</evidence>
<dbReference type="EMBL" id="AP022870">
    <property type="protein sequence ID" value="BCB77431.1"/>
    <property type="molecule type" value="Genomic_DNA"/>
</dbReference>
<keyword evidence="5" id="KW-0472">Membrane</keyword>
<dbReference type="PANTHER" id="PTHR37461">
    <property type="entry name" value="ANTI-SIGMA-K FACTOR RSKA"/>
    <property type="match status" value="1"/>
</dbReference>
<comment type="subcellular location">
    <subcellularLocation>
        <location evidence="1">Membrane</location>
        <topology evidence="1">Single-pass membrane protein</topology>
    </subcellularLocation>
</comment>
<dbReference type="PANTHER" id="PTHR37461:SF1">
    <property type="entry name" value="ANTI-SIGMA-K FACTOR RSKA"/>
    <property type="match status" value="1"/>
</dbReference>
<reference evidence="9 10" key="2">
    <citation type="submission" date="2020-03" db="EMBL/GenBank/DDBJ databases">
        <authorList>
            <person name="Ichikawa N."/>
            <person name="Kimura A."/>
            <person name="Kitahashi Y."/>
            <person name="Uohara A."/>
        </authorList>
    </citation>
    <scope>NUCLEOTIDE SEQUENCE [LARGE SCALE GENOMIC DNA]</scope>
    <source>
        <strain evidence="9 10">NBRC 107702</strain>
    </source>
</reference>
<dbReference type="InterPro" id="IPR041916">
    <property type="entry name" value="Anti_sigma_zinc_sf"/>
</dbReference>
<keyword evidence="2" id="KW-0812">Transmembrane</keyword>
<evidence type="ECO:0000256" key="2">
    <source>
        <dbReference type="ARBA" id="ARBA00022692"/>
    </source>
</evidence>
<dbReference type="InterPro" id="IPR027383">
    <property type="entry name" value="Znf_put"/>
</dbReference>
<evidence type="ECO:0000256" key="5">
    <source>
        <dbReference type="ARBA" id="ARBA00023136"/>
    </source>
</evidence>
<protein>
    <recommendedName>
        <fullName evidence="8">Putative zinc-finger domain-containing protein</fullName>
    </recommendedName>
</protein>
<dbReference type="GO" id="GO:0016020">
    <property type="term" value="C:membrane"/>
    <property type="evidence" value="ECO:0007669"/>
    <property type="project" value="UniProtKB-SubCell"/>
</dbReference>
<gene>
    <name evidence="9" type="ORF">Pflav_038410</name>
</gene>
<proteinExistence type="predicted"/>
<feature type="domain" description="Putative zinc-finger" evidence="8">
    <location>
        <begin position="9"/>
        <end position="38"/>
    </location>
</feature>
<dbReference type="GO" id="GO:0016989">
    <property type="term" value="F:sigma factor antagonist activity"/>
    <property type="evidence" value="ECO:0007669"/>
    <property type="project" value="TreeGrafter"/>
</dbReference>
<dbReference type="Gene3D" id="1.10.10.1320">
    <property type="entry name" value="Anti-sigma factor, zinc-finger domain"/>
    <property type="match status" value="1"/>
</dbReference>